<dbReference type="GO" id="GO:0016787">
    <property type="term" value="F:hydrolase activity"/>
    <property type="evidence" value="ECO:0007669"/>
    <property type="project" value="InterPro"/>
</dbReference>
<proteinExistence type="predicted"/>
<dbReference type="Proteomes" id="UP000184356">
    <property type="component" value="Unassembled WGS sequence"/>
</dbReference>
<reference evidence="3" key="1">
    <citation type="journal article" date="2017" name="Genome Biol.">
        <title>Comparative genomics reveals high biological diversity and specific adaptations in the industrially and medically important fungal genus Aspergillus.</title>
        <authorList>
            <person name="de Vries R.P."/>
            <person name="Riley R."/>
            <person name="Wiebenga A."/>
            <person name="Aguilar-Osorio G."/>
            <person name="Amillis S."/>
            <person name="Uchima C.A."/>
            <person name="Anderluh G."/>
            <person name="Asadollahi M."/>
            <person name="Askin M."/>
            <person name="Barry K."/>
            <person name="Battaglia E."/>
            <person name="Bayram O."/>
            <person name="Benocci T."/>
            <person name="Braus-Stromeyer S.A."/>
            <person name="Caldana C."/>
            <person name="Canovas D."/>
            <person name="Cerqueira G.C."/>
            <person name="Chen F."/>
            <person name="Chen W."/>
            <person name="Choi C."/>
            <person name="Clum A."/>
            <person name="Dos Santos R.A."/>
            <person name="Damasio A.R."/>
            <person name="Diallinas G."/>
            <person name="Emri T."/>
            <person name="Fekete E."/>
            <person name="Flipphi M."/>
            <person name="Freyberg S."/>
            <person name="Gallo A."/>
            <person name="Gournas C."/>
            <person name="Habgood R."/>
            <person name="Hainaut M."/>
            <person name="Harispe M.L."/>
            <person name="Henrissat B."/>
            <person name="Hilden K.S."/>
            <person name="Hope R."/>
            <person name="Hossain A."/>
            <person name="Karabika E."/>
            <person name="Karaffa L."/>
            <person name="Karanyi Z."/>
            <person name="Krasevec N."/>
            <person name="Kuo A."/>
            <person name="Kusch H."/>
            <person name="LaButti K."/>
            <person name="Lagendijk E.L."/>
            <person name="Lapidus A."/>
            <person name="Levasseur A."/>
            <person name="Lindquist E."/>
            <person name="Lipzen A."/>
            <person name="Logrieco A.F."/>
            <person name="MacCabe A."/>
            <person name="Maekelae M.R."/>
            <person name="Malavazi I."/>
            <person name="Melin P."/>
            <person name="Meyer V."/>
            <person name="Mielnichuk N."/>
            <person name="Miskei M."/>
            <person name="Molnar A.P."/>
            <person name="Mule G."/>
            <person name="Ngan C.Y."/>
            <person name="Orejas M."/>
            <person name="Orosz E."/>
            <person name="Ouedraogo J.P."/>
            <person name="Overkamp K.M."/>
            <person name="Park H.-S."/>
            <person name="Perrone G."/>
            <person name="Piumi F."/>
            <person name="Punt P.J."/>
            <person name="Ram A.F."/>
            <person name="Ramon A."/>
            <person name="Rauscher S."/>
            <person name="Record E."/>
            <person name="Riano-Pachon D.M."/>
            <person name="Robert V."/>
            <person name="Roehrig J."/>
            <person name="Ruller R."/>
            <person name="Salamov A."/>
            <person name="Salih N.S."/>
            <person name="Samson R.A."/>
            <person name="Sandor E."/>
            <person name="Sanguinetti M."/>
            <person name="Schuetze T."/>
            <person name="Sepcic K."/>
            <person name="Shelest E."/>
            <person name="Sherlock G."/>
            <person name="Sophianopoulou V."/>
            <person name="Squina F.M."/>
            <person name="Sun H."/>
            <person name="Susca A."/>
            <person name="Todd R.B."/>
            <person name="Tsang A."/>
            <person name="Unkles S.E."/>
            <person name="van de Wiele N."/>
            <person name="van Rossen-Uffink D."/>
            <person name="Oliveira J.V."/>
            <person name="Vesth T.C."/>
            <person name="Visser J."/>
            <person name="Yu J.-H."/>
            <person name="Zhou M."/>
            <person name="Andersen M.R."/>
            <person name="Archer D.B."/>
            <person name="Baker S.E."/>
            <person name="Benoit I."/>
            <person name="Brakhage A.A."/>
            <person name="Braus G.H."/>
            <person name="Fischer R."/>
            <person name="Frisvad J.C."/>
            <person name="Goldman G.H."/>
            <person name="Houbraken J."/>
            <person name="Oakley B."/>
            <person name="Pocsi I."/>
            <person name="Scazzocchio C."/>
            <person name="Seiboth B."/>
            <person name="vanKuyk P.A."/>
            <person name="Wortman J."/>
            <person name="Dyer P.S."/>
            <person name="Grigoriev I.V."/>
        </authorList>
    </citation>
    <scope>NUCLEOTIDE SEQUENCE [LARGE SCALE GENOMIC DNA]</scope>
    <source>
        <strain evidence="3">CBS 593.65</strain>
    </source>
</reference>
<dbReference type="EMBL" id="KV878592">
    <property type="protein sequence ID" value="OJJ55558.1"/>
    <property type="molecule type" value="Genomic_DNA"/>
</dbReference>
<organism evidence="2 3">
    <name type="scientific">Aspergillus sydowii CBS 593.65</name>
    <dbReference type="NCBI Taxonomy" id="1036612"/>
    <lineage>
        <taxon>Eukaryota</taxon>
        <taxon>Fungi</taxon>
        <taxon>Dikarya</taxon>
        <taxon>Ascomycota</taxon>
        <taxon>Pezizomycotina</taxon>
        <taxon>Eurotiomycetes</taxon>
        <taxon>Eurotiomycetidae</taxon>
        <taxon>Eurotiales</taxon>
        <taxon>Aspergillaceae</taxon>
        <taxon>Aspergillus</taxon>
        <taxon>Aspergillus subgen. Nidulantes</taxon>
    </lineage>
</organism>
<dbReference type="OrthoDB" id="550558at2759"/>
<evidence type="ECO:0000259" key="1">
    <source>
        <dbReference type="Pfam" id="PF00149"/>
    </source>
</evidence>
<dbReference type="PANTHER" id="PTHR37844">
    <property type="entry name" value="SER/THR PROTEIN PHOSPHATASE SUPERFAMILY (AFU_ORTHOLOGUE AFUA_1G14840)"/>
    <property type="match status" value="1"/>
</dbReference>
<dbReference type="InterPro" id="IPR004843">
    <property type="entry name" value="Calcineurin-like_PHP"/>
</dbReference>
<keyword evidence="3" id="KW-1185">Reference proteome</keyword>
<feature type="domain" description="Calcineurin-like phosphoesterase" evidence="1">
    <location>
        <begin position="22"/>
        <end position="249"/>
    </location>
</feature>
<dbReference type="GeneID" id="63758802"/>
<evidence type="ECO:0000313" key="2">
    <source>
        <dbReference type="EMBL" id="OJJ55558.1"/>
    </source>
</evidence>
<evidence type="ECO:0000313" key="3">
    <source>
        <dbReference type="Proteomes" id="UP000184356"/>
    </source>
</evidence>
<dbReference type="InterPro" id="IPR029052">
    <property type="entry name" value="Metallo-depent_PP-like"/>
</dbReference>
<dbReference type="Pfam" id="PF00149">
    <property type="entry name" value="Metallophos"/>
    <property type="match status" value="1"/>
</dbReference>
<dbReference type="RefSeq" id="XP_040699364.1">
    <property type="nucleotide sequence ID" value="XM_040842729.1"/>
</dbReference>
<dbReference type="VEuPathDB" id="FungiDB:ASPSYDRAFT_158431"/>
<dbReference type="PANTHER" id="PTHR37844:SF2">
    <property type="entry name" value="SER_THR PROTEIN PHOSPHATASE SUPERFAMILY (AFU_ORTHOLOGUE AFUA_1G14840)"/>
    <property type="match status" value="1"/>
</dbReference>
<protein>
    <recommendedName>
        <fullName evidence="1">Calcineurin-like phosphoesterase domain-containing protein</fullName>
    </recommendedName>
</protein>
<dbReference type="SUPFAM" id="SSF56300">
    <property type="entry name" value="Metallo-dependent phosphatases"/>
    <property type="match status" value="1"/>
</dbReference>
<accession>A0A1L9T7Z9</accession>
<gene>
    <name evidence="2" type="ORF">ASPSYDRAFT_158431</name>
</gene>
<dbReference type="AlphaFoldDB" id="A0A1L9T7Z9"/>
<name>A0A1L9T7Z9_9EURO</name>
<dbReference type="Gene3D" id="3.60.21.10">
    <property type="match status" value="1"/>
</dbReference>
<sequence>MLNRLKQFSHNNFPLQSPVIQILSDLHLEIDQQYLAFSIPAHAKTLILGGDVGRLVDYDNYRAFLQKQTDQFETVFLVLGNHEFHNLSFEEGIQKARELEQEPCFNGRLILLHRRRHDIRDPDSGCCVTVLGCTLWSDIPEEARDIVRYKISDFTKITDWSVESHNAAHEKDVTWLLDEIRCVQRENEQVRNEIDKKSILVVTHHAPCLKRTSAPQHENSPWRFAFGTDILRNITDTSGIKAWAFGHTHFTTEFRENGVRVVSNQRGYVLPWTRTEQKVENGFDAGRVIQV</sequence>